<sequence>MNFHERVRHFGGYTELQMTFRSTSLGKKDGRESRETSASLRGKTGKRKGFSMEENRKKVRVRKKELRKKFARDGKEKEEGVEFANVGSSLDTGSSDGVSGSKARGEKRGGGARELPRLHPRGDHPAGVPLTAVRPSHPSGPFPSPSRAEPVSLLFKFNTPASWA</sequence>
<gene>
    <name evidence="2" type="ORF">KQX54_007375</name>
</gene>
<feature type="compositionally biased region" description="Basic and acidic residues" evidence="1">
    <location>
        <begin position="26"/>
        <end position="35"/>
    </location>
</feature>
<feature type="region of interest" description="Disordered" evidence="1">
    <location>
        <begin position="21"/>
        <end position="151"/>
    </location>
</feature>
<proteinExistence type="predicted"/>
<reference evidence="2 3" key="1">
    <citation type="journal article" date="2021" name="J. Hered.">
        <title>A chromosome-level genome assembly of the parasitoid wasp, Cotesia glomerata (Hymenoptera: Braconidae).</title>
        <authorList>
            <person name="Pinto B.J."/>
            <person name="Weis J.J."/>
            <person name="Gamble T."/>
            <person name="Ode P.J."/>
            <person name="Paul R."/>
            <person name="Zaspel J.M."/>
        </authorList>
    </citation>
    <scope>NUCLEOTIDE SEQUENCE [LARGE SCALE GENOMIC DNA]</scope>
    <source>
        <strain evidence="2">CgM1</strain>
    </source>
</reference>
<comment type="caution">
    <text evidence="2">The sequence shown here is derived from an EMBL/GenBank/DDBJ whole genome shotgun (WGS) entry which is preliminary data.</text>
</comment>
<evidence type="ECO:0000313" key="3">
    <source>
        <dbReference type="Proteomes" id="UP000826195"/>
    </source>
</evidence>
<evidence type="ECO:0000256" key="1">
    <source>
        <dbReference type="SAM" id="MobiDB-lite"/>
    </source>
</evidence>
<accession>A0AAV7IY92</accession>
<dbReference type="AlphaFoldDB" id="A0AAV7IY92"/>
<dbReference type="Proteomes" id="UP000826195">
    <property type="component" value="Unassembled WGS sequence"/>
</dbReference>
<name>A0AAV7IY92_COTGL</name>
<feature type="compositionally biased region" description="Polar residues" evidence="1">
    <location>
        <begin position="86"/>
        <end position="98"/>
    </location>
</feature>
<feature type="compositionally biased region" description="Basic residues" evidence="1">
    <location>
        <begin position="57"/>
        <end position="70"/>
    </location>
</feature>
<protein>
    <submittedName>
        <fullName evidence="2">Uncharacterized protein</fullName>
    </submittedName>
</protein>
<feature type="compositionally biased region" description="Basic and acidic residues" evidence="1">
    <location>
        <begin position="103"/>
        <end position="124"/>
    </location>
</feature>
<organism evidence="2 3">
    <name type="scientific">Cotesia glomerata</name>
    <name type="common">Lepidopteran parasitic wasp</name>
    <name type="synonym">Apanteles glomeratus</name>
    <dbReference type="NCBI Taxonomy" id="32391"/>
    <lineage>
        <taxon>Eukaryota</taxon>
        <taxon>Metazoa</taxon>
        <taxon>Ecdysozoa</taxon>
        <taxon>Arthropoda</taxon>
        <taxon>Hexapoda</taxon>
        <taxon>Insecta</taxon>
        <taxon>Pterygota</taxon>
        <taxon>Neoptera</taxon>
        <taxon>Endopterygota</taxon>
        <taxon>Hymenoptera</taxon>
        <taxon>Apocrita</taxon>
        <taxon>Ichneumonoidea</taxon>
        <taxon>Braconidae</taxon>
        <taxon>Microgastrinae</taxon>
        <taxon>Cotesia</taxon>
    </lineage>
</organism>
<dbReference type="EMBL" id="JAHXZJ010000374">
    <property type="protein sequence ID" value="KAH0560710.1"/>
    <property type="molecule type" value="Genomic_DNA"/>
</dbReference>
<evidence type="ECO:0000313" key="2">
    <source>
        <dbReference type="EMBL" id="KAH0560710.1"/>
    </source>
</evidence>
<keyword evidence="3" id="KW-1185">Reference proteome</keyword>
<feature type="compositionally biased region" description="Basic and acidic residues" evidence="1">
    <location>
        <begin position="71"/>
        <end position="80"/>
    </location>
</feature>